<name>A0ABN5AGL9_9BACI</name>
<evidence type="ECO:0000313" key="2">
    <source>
        <dbReference type="Proteomes" id="UP000196877"/>
    </source>
</evidence>
<dbReference type="RefSeq" id="WP_006640586.1">
    <property type="nucleotide sequence ID" value="NZ_CABJEH010000004.1"/>
</dbReference>
<reference evidence="1 2" key="1">
    <citation type="submission" date="2017-06" db="EMBL/GenBank/DDBJ databases">
        <title>Genome sequence of Bacillus sonorensis strain SRCM101395.</title>
        <authorList>
            <person name="Cho S.H."/>
        </authorList>
    </citation>
    <scope>NUCLEOTIDE SEQUENCE [LARGE SCALE GENOMIC DNA]</scope>
    <source>
        <strain evidence="1 2">SRCM101395</strain>
    </source>
</reference>
<accession>A0ABN5AGL9</accession>
<dbReference type="Proteomes" id="UP000196877">
    <property type="component" value="Chromosome"/>
</dbReference>
<sequence>MILHNNQFQVTREQIKLYLLSPESSDLSKEWGSQEQVLDELAEGYIEYQQQYGGSINDYLEWCAELPCYH</sequence>
<gene>
    <name evidence="1" type="ORF">S101395_02835</name>
</gene>
<proteinExistence type="predicted"/>
<keyword evidence="2" id="KW-1185">Reference proteome</keyword>
<evidence type="ECO:0008006" key="3">
    <source>
        <dbReference type="Google" id="ProtNLM"/>
    </source>
</evidence>
<protein>
    <recommendedName>
        <fullName evidence="3">YozE SAM-like domain-containing protein</fullName>
    </recommendedName>
</protein>
<evidence type="ECO:0000313" key="1">
    <source>
        <dbReference type="EMBL" id="ASB89342.1"/>
    </source>
</evidence>
<dbReference type="GeneID" id="92853224"/>
<dbReference type="EMBL" id="CP021920">
    <property type="protein sequence ID" value="ASB89342.1"/>
    <property type="molecule type" value="Genomic_DNA"/>
</dbReference>
<organism evidence="1 2">
    <name type="scientific">Bacillus sonorensis</name>
    <dbReference type="NCBI Taxonomy" id="119858"/>
    <lineage>
        <taxon>Bacteria</taxon>
        <taxon>Bacillati</taxon>
        <taxon>Bacillota</taxon>
        <taxon>Bacilli</taxon>
        <taxon>Bacillales</taxon>
        <taxon>Bacillaceae</taxon>
        <taxon>Bacillus</taxon>
    </lineage>
</organism>